<evidence type="ECO:0000313" key="2">
    <source>
        <dbReference type="Proteomes" id="UP001500033"/>
    </source>
</evidence>
<dbReference type="Proteomes" id="UP001500033">
    <property type="component" value="Unassembled WGS sequence"/>
</dbReference>
<gene>
    <name evidence="1" type="ORF">GCM10009576_074890</name>
</gene>
<accession>A0ABN1SK72</accession>
<comment type="caution">
    <text evidence="1">The sequence shown here is derived from an EMBL/GenBank/DDBJ whole genome shotgun (WGS) entry which is preliminary data.</text>
</comment>
<sequence length="70" mass="7526">MARPNLARGDAEHFPVSLDVAVGFLVGDHERDPGQAHRPVGVVQESRLVNEVQPLDLCDANASLGSRILL</sequence>
<keyword evidence="2" id="KW-1185">Reference proteome</keyword>
<organism evidence="1 2">
    <name type="scientific">Streptomyces rhizosphaericus</name>
    <dbReference type="NCBI Taxonomy" id="114699"/>
    <lineage>
        <taxon>Bacteria</taxon>
        <taxon>Bacillati</taxon>
        <taxon>Actinomycetota</taxon>
        <taxon>Actinomycetes</taxon>
        <taxon>Kitasatosporales</taxon>
        <taxon>Streptomycetaceae</taxon>
        <taxon>Streptomyces</taxon>
        <taxon>Streptomyces violaceusniger group</taxon>
    </lineage>
</organism>
<name>A0ABN1SK72_9ACTN</name>
<reference evidence="1 2" key="1">
    <citation type="journal article" date="2019" name="Int. J. Syst. Evol. Microbiol.">
        <title>The Global Catalogue of Microorganisms (GCM) 10K type strain sequencing project: providing services to taxonomists for standard genome sequencing and annotation.</title>
        <authorList>
            <consortium name="The Broad Institute Genomics Platform"/>
            <consortium name="The Broad Institute Genome Sequencing Center for Infectious Disease"/>
            <person name="Wu L."/>
            <person name="Ma J."/>
        </authorList>
    </citation>
    <scope>NUCLEOTIDE SEQUENCE [LARGE SCALE GENOMIC DNA]</scope>
    <source>
        <strain evidence="1 2">JCM 11445</strain>
    </source>
</reference>
<proteinExistence type="predicted"/>
<evidence type="ECO:0000313" key="1">
    <source>
        <dbReference type="EMBL" id="GAA0994080.1"/>
    </source>
</evidence>
<dbReference type="EMBL" id="BAAAIE010000065">
    <property type="protein sequence ID" value="GAA0994080.1"/>
    <property type="molecule type" value="Genomic_DNA"/>
</dbReference>
<protein>
    <submittedName>
        <fullName evidence="1">Uncharacterized protein</fullName>
    </submittedName>
</protein>